<evidence type="ECO:0000256" key="3">
    <source>
        <dbReference type="SAM" id="MobiDB-lite"/>
    </source>
</evidence>
<dbReference type="HOGENOM" id="CLU_018204_10_1_1"/>
<evidence type="ECO:0008006" key="8">
    <source>
        <dbReference type="Google" id="ProtNLM"/>
    </source>
</evidence>
<dbReference type="GO" id="GO:0006552">
    <property type="term" value="P:L-leucine catabolic process"/>
    <property type="evidence" value="ECO:0007669"/>
    <property type="project" value="TreeGrafter"/>
</dbReference>
<evidence type="ECO:0000313" key="6">
    <source>
        <dbReference type="EMBL" id="EME47992.1"/>
    </source>
</evidence>
<dbReference type="SUPFAM" id="SSF47203">
    <property type="entry name" value="Acyl-CoA dehydrogenase C-terminal domain-like"/>
    <property type="match status" value="1"/>
</dbReference>
<reference evidence="7" key="1">
    <citation type="journal article" date="2012" name="PLoS Genet.">
        <title>The genomes of the fungal plant pathogens Cladosporium fulvum and Dothistroma septosporum reveal adaptation to different hosts and lifestyles but also signatures of common ancestry.</title>
        <authorList>
            <person name="de Wit P.J.G.M."/>
            <person name="van der Burgt A."/>
            <person name="Oekmen B."/>
            <person name="Stergiopoulos I."/>
            <person name="Abd-Elsalam K.A."/>
            <person name="Aerts A.L."/>
            <person name="Bahkali A.H."/>
            <person name="Beenen H.G."/>
            <person name="Chettri P."/>
            <person name="Cox M.P."/>
            <person name="Datema E."/>
            <person name="de Vries R.P."/>
            <person name="Dhillon B."/>
            <person name="Ganley A.R."/>
            <person name="Griffiths S.A."/>
            <person name="Guo Y."/>
            <person name="Hamelin R.C."/>
            <person name="Henrissat B."/>
            <person name="Kabir M.S."/>
            <person name="Jashni M.K."/>
            <person name="Kema G."/>
            <person name="Klaubauf S."/>
            <person name="Lapidus A."/>
            <person name="Levasseur A."/>
            <person name="Lindquist E."/>
            <person name="Mehrabi R."/>
            <person name="Ohm R.A."/>
            <person name="Owen T.J."/>
            <person name="Salamov A."/>
            <person name="Schwelm A."/>
            <person name="Schijlen E."/>
            <person name="Sun H."/>
            <person name="van den Burg H.A."/>
            <person name="van Ham R.C.H.J."/>
            <person name="Zhang S."/>
            <person name="Goodwin S.B."/>
            <person name="Grigoriev I.V."/>
            <person name="Collemare J."/>
            <person name="Bradshaw R.E."/>
        </authorList>
    </citation>
    <scope>NUCLEOTIDE SEQUENCE [LARGE SCALE GENOMIC DNA]</scope>
    <source>
        <strain evidence="7">NZE10 / CBS 128990</strain>
    </source>
</reference>
<accession>N1PX44</accession>
<dbReference type="OrthoDB" id="10264062at2759"/>
<name>N1PX44_DOTSN</name>
<dbReference type="GO" id="GO:0008470">
    <property type="term" value="F:3-methylbutanoyl-CoA dehydrogenase activity"/>
    <property type="evidence" value="ECO:0007669"/>
    <property type="project" value="TreeGrafter"/>
</dbReference>
<dbReference type="InterPro" id="IPR013107">
    <property type="entry name" value="Acyl-CoA_DH_C"/>
</dbReference>
<reference evidence="6 7" key="2">
    <citation type="journal article" date="2012" name="PLoS Pathog.">
        <title>Diverse lifestyles and strategies of plant pathogenesis encoded in the genomes of eighteen Dothideomycetes fungi.</title>
        <authorList>
            <person name="Ohm R.A."/>
            <person name="Feau N."/>
            <person name="Henrissat B."/>
            <person name="Schoch C.L."/>
            <person name="Horwitz B.A."/>
            <person name="Barry K.W."/>
            <person name="Condon B.J."/>
            <person name="Copeland A.C."/>
            <person name="Dhillon B."/>
            <person name="Glaser F."/>
            <person name="Hesse C.N."/>
            <person name="Kosti I."/>
            <person name="LaButti K."/>
            <person name="Lindquist E.A."/>
            <person name="Lucas S."/>
            <person name="Salamov A.A."/>
            <person name="Bradshaw R.E."/>
            <person name="Ciuffetti L."/>
            <person name="Hamelin R.C."/>
            <person name="Kema G.H.J."/>
            <person name="Lawrence C."/>
            <person name="Scott J.A."/>
            <person name="Spatafora J.W."/>
            <person name="Turgeon B.G."/>
            <person name="de Wit P.J.G.M."/>
            <person name="Zhong S."/>
            <person name="Goodwin S.B."/>
            <person name="Grigoriev I.V."/>
        </authorList>
    </citation>
    <scope>NUCLEOTIDE SEQUENCE [LARGE SCALE GENOMIC DNA]</scope>
    <source>
        <strain evidence="7">NZE10 / CBS 128990</strain>
    </source>
</reference>
<evidence type="ECO:0000259" key="5">
    <source>
        <dbReference type="Pfam" id="PF08028"/>
    </source>
</evidence>
<sequence>MSTKAREYTDPSVYNKHHERFEHQGLPSTQQGWIQRAKEVSDILAKDAAQRDIENKSPRAEVSLLKSSGLLKVLGPQKYGGGEQSWETGYKVIREVAKGDGSLGMLLGYHLLWSTTANVVGTDEQQDSVQQVIIQNNYFVGGAVNPRDSDLKISSEGDEVIFNGFKNFNTGGVVSDLTVLEGVLDGTEDHIFTFVKTIQPGISFLHNWDNVGLRLTESGGVKIDNVRVPWSDALGWDAQSKRPVQEVLGIPFASMLLPTIQLVFSNFYLGIAQGALGAASQYTVNSTRAWPYGGDNKDKATDEWYILERYGEYRAHLAAADALADRAGAEIANLYREAGQYAGISALRRGEVAAFVAHAKVVTTDTGLAVTSGVFEMLGARATGKKHGFDRYWRDIRTHSLHDPVAYKKREVGRYQLLGEIPEPTWYT</sequence>
<dbReference type="Pfam" id="PF02771">
    <property type="entry name" value="Acyl-CoA_dh_N"/>
    <property type="match status" value="1"/>
</dbReference>
<protein>
    <recommendedName>
        <fullName evidence="8">Acyl-CoA dehydrogenase C-terminal domain-containing protein</fullName>
    </recommendedName>
</protein>
<proteinExistence type="predicted"/>
<evidence type="ECO:0000313" key="7">
    <source>
        <dbReference type="Proteomes" id="UP000016933"/>
    </source>
</evidence>
<dbReference type="PANTHER" id="PTHR43884:SF12">
    <property type="entry name" value="ISOVALERYL-COA DEHYDROGENASE, MITOCHONDRIAL-RELATED"/>
    <property type="match status" value="1"/>
</dbReference>
<dbReference type="Pfam" id="PF08028">
    <property type="entry name" value="Acyl-CoA_dh_2"/>
    <property type="match status" value="1"/>
</dbReference>
<feature type="region of interest" description="Disordered" evidence="3">
    <location>
        <begin position="1"/>
        <end position="30"/>
    </location>
</feature>
<evidence type="ECO:0000256" key="1">
    <source>
        <dbReference type="ARBA" id="ARBA00022630"/>
    </source>
</evidence>
<dbReference type="PANTHER" id="PTHR43884">
    <property type="entry name" value="ACYL-COA DEHYDROGENASE"/>
    <property type="match status" value="1"/>
</dbReference>
<dbReference type="FunFam" id="1.10.540.10:FF:000025">
    <property type="entry name" value="Related to Dibenzothiophene desulfurization enzyme C"/>
    <property type="match status" value="1"/>
</dbReference>
<gene>
    <name evidence="6" type="ORF">DOTSEDRAFT_123918</name>
</gene>
<dbReference type="Gene3D" id="1.20.140.10">
    <property type="entry name" value="Butyryl-CoA Dehydrogenase, subunit A, domain 3"/>
    <property type="match status" value="1"/>
</dbReference>
<dbReference type="Proteomes" id="UP000016933">
    <property type="component" value="Unassembled WGS sequence"/>
</dbReference>
<dbReference type="OMA" id="HNWDNVG"/>
<dbReference type="InterPro" id="IPR037069">
    <property type="entry name" value="AcylCoA_DH/ox_N_sf"/>
</dbReference>
<dbReference type="Gene3D" id="2.40.110.10">
    <property type="entry name" value="Butyryl-CoA Dehydrogenase, subunit A, domain 2"/>
    <property type="match status" value="1"/>
</dbReference>
<dbReference type="PIRSF" id="PIRSF016578">
    <property type="entry name" value="HsaA"/>
    <property type="match status" value="1"/>
</dbReference>
<dbReference type="InterPro" id="IPR013786">
    <property type="entry name" value="AcylCoA_DH/ox_N"/>
</dbReference>
<dbReference type="InterPro" id="IPR009100">
    <property type="entry name" value="AcylCoA_DH/oxidase_NM_dom_sf"/>
</dbReference>
<keyword evidence="1" id="KW-0285">Flavoprotein</keyword>
<feature type="domain" description="Acyl-CoA dehydrogenase/oxidase N-terminal" evidence="4">
    <location>
        <begin position="42"/>
        <end position="128"/>
    </location>
</feature>
<dbReference type="AlphaFoldDB" id="N1PX44"/>
<dbReference type="InterPro" id="IPR046373">
    <property type="entry name" value="Acyl-CoA_Oxase/DH_mid-dom_sf"/>
</dbReference>
<evidence type="ECO:0000259" key="4">
    <source>
        <dbReference type="Pfam" id="PF02771"/>
    </source>
</evidence>
<dbReference type="InterPro" id="IPR036250">
    <property type="entry name" value="AcylCo_DH-like_C"/>
</dbReference>
<keyword evidence="7" id="KW-1185">Reference proteome</keyword>
<organism evidence="6 7">
    <name type="scientific">Dothistroma septosporum (strain NZE10 / CBS 128990)</name>
    <name type="common">Red band needle blight fungus</name>
    <name type="synonym">Mycosphaerella pini</name>
    <dbReference type="NCBI Taxonomy" id="675120"/>
    <lineage>
        <taxon>Eukaryota</taxon>
        <taxon>Fungi</taxon>
        <taxon>Dikarya</taxon>
        <taxon>Ascomycota</taxon>
        <taxon>Pezizomycotina</taxon>
        <taxon>Dothideomycetes</taxon>
        <taxon>Dothideomycetidae</taxon>
        <taxon>Mycosphaerellales</taxon>
        <taxon>Mycosphaerellaceae</taxon>
        <taxon>Dothistroma</taxon>
    </lineage>
</organism>
<dbReference type="Gene3D" id="1.10.540.10">
    <property type="entry name" value="Acyl-CoA dehydrogenase/oxidase, N-terminal domain"/>
    <property type="match status" value="1"/>
</dbReference>
<dbReference type="SUPFAM" id="SSF56645">
    <property type="entry name" value="Acyl-CoA dehydrogenase NM domain-like"/>
    <property type="match status" value="1"/>
</dbReference>
<dbReference type="eggNOG" id="KOG0139">
    <property type="taxonomic scope" value="Eukaryota"/>
</dbReference>
<dbReference type="FunFam" id="2.40.110.10:FF:000020">
    <property type="entry name" value="Putative acyl-CoA dehydrogenase YdbM"/>
    <property type="match status" value="1"/>
</dbReference>
<keyword evidence="2" id="KW-0560">Oxidoreductase</keyword>
<dbReference type="STRING" id="675120.N1PX44"/>
<evidence type="ECO:0000256" key="2">
    <source>
        <dbReference type="ARBA" id="ARBA00023002"/>
    </source>
</evidence>
<dbReference type="EMBL" id="KB446536">
    <property type="protein sequence ID" value="EME47992.1"/>
    <property type="molecule type" value="Genomic_DNA"/>
</dbReference>
<feature type="domain" description="Acyl-CoA dehydrogenase C-terminal" evidence="5">
    <location>
        <begin position="262"/>
        <end position="402"/>
    </location>
</feature>
<dbReference type="GO" id="GO:0050660">
    <property type="term" value="F:flavin adenine dinucleotide binding"/>
    <property type="evidence" value="ECO:0007669"/>
    <property type="project" value="InterPro"/>
</dbReference>